<keyword evidence="6" id="KW-0378">Hydrolase</keyword>
<keyword evidence="8" id="KW-0269">Exonuclease</keyword>
<dbReference type="SUPFAM" id="SSF69304">
    <property type="entry name" value="Tricorn protease N-terminal domain"/>
    <property type="match status" value="1"/>
</dbReference>
<dbReference type="Pfam" id="PF00753">
    <property type="entry name" value="Lactamase_B"/>
    <property type="match status" value="1"/>
</dbReference>
<dbReference type="InterPro" id="IPR036869">
    <property type="entry name" value="J_dom_sf"/>
</dbReference>
<evidence type="ECO:0000256" key="6">
    <source>
        <dbReference type="ARBA" id="ARBA00022801"/>
    </source>
</evidence>
<dbReference type="PANTHER" id="PTHR43694:SF1">
    <property type="entry name" value="RIBONUCLEASE J"/>
    <property type="match status" value="1"/>
</dbReference>
<dbReference type="InterPro" id="IPR001305">
    <property type="entry name" value="HSP_DnaJ_Cys-rich_dom"/>
</dbReference>
<dbReference type="Pfam" id="PF07521">
    <property type="entry name" value="RMMBL"/>
    <property type="match status" value="1"/>
</dbReference>
<dbReference type="CDD" id="cd10747">
    <property type="entry name" value="DnaJ_C"/>
    <property type="match status" value="1"/>
</dbReference>
<dbReference type="SUPFAM" id="SSF57938">
    <property type="entry name" value="DnaJ/Hsp40 cysteine-rich domain"/>
    <property type="match status" value="1"/>
</dbReference>
<dbReference type="InterPro" id="IPR055132">
    <property type="entry name" value="RNase_J_b_CASP"/>
</dbReference>
<dbReference type="HAMAP" id="MF_00671">
    <property type="entry name" value="TolB"/>
    <property type="match status" value="1"/>
</dbReference>
<dbReference type="SUPFAM" id="SSF46565">
    <property type="entry name" value="Chaperone J-domain"/>
    <property type="match status" value="1"/>
</dbReference>
<feature type="domain" description="CR-type" evidence="13">
    <location>
        <begin position="205"/>
        <end position="283"/>
    </location>
</feature>
<organism evidence="14 15">
    <name type="scientific">Glossina austeni</name>
    <name type="common">Savannah tsetse fly</name>
    <dbReference type="NCBI Taxonomy" id="7395"/>
    <lineage>
        <taxon>Eukaryota</taxon>
        <taxon>Metazoa</taxon>
        <taxon>Ecdysozoa</taxon>
        <taxon>Arthropoda</taxon>
        <taxon>Hexapoda</taxon>
        <taxon>Insecta</taxon>
        <taxon>Pterygota</taxon>
        <taxon>Neoptera</taxon>
        <taxon>Endopterygota</taxon>
        <taxon>Diptera</taxon>
        <taxon>Brachycera</taxon>
        <taxon>Muscomorpha</taxon>
        <taxon>Hippoboscoidea</taxon>
        <taxon>Glossinidae</taxon>
        <taxon>Glossina</taxon>
    </lineage>
</organism>
<dbReference type="InterPro" id="IPR012724">
    <property type="entry name" value="DnaJ"/>
</dbReference>
<dbReference type="InterPro" id="IPR042173">
    <property type="entry name" value="RNase_J_2"/>
</dbReference>
<dbReference type="GO" id="GO:0031123">
    <property type="term" value="P:RNA 3'-end processing"/>
    <property type="evidence" value="ECO:0007669"/>
    <property type="project" value="UniProtKB-ARBA"/>
</dbReference>
<evidence type="ECO:0000256" key="7">
    <source>
        <dbReference type="ARBA" id="ARBA00022833"/>
    </source>
</evidence>
<evidence type="ECO:0000256" key="3">
    <source>
        <dbReference type="ARBA" id="ARBA00022723"/>
    </source>
</evidence>
<dbReference type="InterPro" id="IPR014167">
    <property type="entry name" value="Tol-Pal_TolB"/>
</dbReference>
<dbReference type="SUPFAM" id="SSF56281">
    <property type="entry name" value="Metallo-hydrolase/oxidoreductase"/>
    <property type="match status" value="1"/>
</dbReference>
<dbReference type="STRING" id="7395.A0A1A9VK13"/>
<protein>
    <submittedName>
        <fullName evidence="14">Uncharacterized protein</fullName>
    </submittedName>
</protein>
<dbReference type="Pfam" id="PF07676">
    <property type="entry name" value="PD40"/>
    <property type="match status" value="5"/>
</dbReference>
<name>A0A1A9VK13_GLOAU</name>
<dbReference type="PROSITE" id="PS50076">
    <property type="entry name" value="DNAJ_2"/>
    <property type="match status" value="1"/>
</dbReference>
<dbReference type="PRINTS" id="PR00625">
    <property type="entry name" value="JDOMAIN"/>
</dbReference>
<dbReference type="PANTHER" id="PTHR43694">
    <property type="entry name" value="RIBONUCLEASE J"/>
    <property type="match status" value="1"/>
</dbReference>
<dbReference type="InterPro" id="IPR036410">
    <property type="entry name" value="HSP_DnaJ_Cys-rich_dom_sf"/>
</dbReference>
<dbReference type="HAMAP" id="MF_01152">
    <property type="entry name" value="DnaJ"/>
    <property type="match status" value="1"/>
</dbReference>
<evidence type="ECO:0000256" key="1">
    <source>
        <dbReference type="ARBA" id="ARBA00004418"/>
    </source>
</evidence>
<keyword evidence="15" id="KW-1185">Reference proteome</keyword>
<dbReference type="InterPro" id="IPR041636">
    <property type="entry name" value="RNase_J_C"/>
</dbReference>
<proteinExistence type="inferred from homology"/>
<dbReference type="GO" id="GO:0008270">
    <property type="term" value="F:zinc ion binding"/>
    <property type="evidence" value="ECO:0007669"/>
    <property type="project" value="UniProtKB-KW"/>
</dbReference>
<dbReference type="CDD" id="cd10719">
    <property type="entry name" value="DnaJ_zf"/>
    <property type="match status" value="1"/>
</dbReference>
<dbReference type="FunFam" id="2.60.260.20:FF:000005">
    <property type="entry name" value="Chaperone protein dnaJ 1, mitochondrial"/>
    <property type="match status" value="1"/>
</dbReference>
<keyword evidence="3 11" id="KW-0479">Metal-binding</keyword>
<evidence type="ECO:0000256" key="8">
    <source>
        <dbReference type="ARBA" id="ARBA00022839"/>
    </source>
</evidence>
<dbReference type="SMART" id="SM00849">
    <property type="entry name" value="Lactamase_B"/>
    <property type="match status" value="1"/>
</dbReference>
<dbReference type="FunFam" id="1.10.287.110:FF:000034">
    <property type="entry name" value="Chaperone protein DnaJ"/>
    <property type="match status" value="1"/>
</dbReference>
<dbReference type="InterPro" id="IPR008971">
    <property type="entry name" value="HSP40/DnaJ_pept-bd"/>
</dbReference>
<dbReference type="NCBIfam" id="NF008035">
    <property type="entry name" value="PRK10767.1"/>
    <property type="match status" value="1"/>
</dbReference>
<dbReference type="InterPro" id="IPR018253">
    <property type="entry name" value="DnaJ_domain_CS"/>
</dbReference>
<feature type="domain" description="J" evidence="12">
    <location>
        <begin position="75"/>
        <end position="140"/>
    </location>
</feature>
<dbReference type="PROSITE" id="PS51188">
    <property type="entry name" value="ZF_CR"/>
    <property type="match status" value="1"/>
</dbReference>
<dbReference type="Gene3D" id="2.120.10.30">
    <property type="entry name" value="TolB, C-terminal domain"/>
    <property type="match status" value="1"/>
</dbReference>
<dbReference type="GO" id="GO:0005524">
    <property type="term" value="F:ATP binding"/>
    <property type="evidence" value="ECO:0007669"/>
    <property type="project" value="InterPro"/>
</dbReference>
<dbReference type="Pfam" id="PF01556">
    <property type="entry name" value="DnaJ_C"/>
    <property type="match status" value="1"/>
</dbReference>
<dbReference type="GO" id="GO:0003723">
    <property type="term" value="F:RNA binding"/>
    <property type="evidence" value="ECO:0007669"/>
    <property type="project" value="UniProtKB-KW"/>
</dbReference>
<dbReference type="EnsemblMetazoa" id="GAUT039604-RA">
    <property type="protein sequence ID" value="GAUT039604-PA"/>
    <property type="gene ID" value="GAUT039604"/>
</dbReference>
<dbReference type="InterPro" id="IPR001623">
    <property type="entry name" value="DnaJ_domain"/>
</dbReference>
<dbReference type="Gene3D" id="3.40.50.10710">
    <property type="entry name" value="Metallo-hydrolase/oxidoreductase"/>
    <property type="match status" value="1"/>
</dbReference>
<dbReference type="CDD" id="cd07714">
    <property type="entry name" value="RNaseJ_MBL-fold"/>
    <property type="match status" value="1"/>
</dbReference>
<dbReference type="NCBIfam" id="TIGR02349">
    <property type="entry name" value="DnaJ_bact"/>
    <property type="match status" value="1"/>
</dbReference>
<dbReference type="InterPro" id="IPR036866">
    <property type="entry name" value="RibonucZ/Hydroxyglut_hydro"/>
</dbReference>
<keyword evidence="4" id="KW-0677">Repeat</keyword>
<dbReference type="GO" id="GO:0017038">
    <property type="term" value="P:protein import"/>
    <property type="evidence" value="ECO:0007669"/>
    <property type="project" value="InterPro"/>
</dbReference>
<sequence length="1313" mass="145371">MSCGMALLAVLGGNKWIYGPPPPYSPPSAPPYSEFNNSNAEQQFGNCEGSKPTTIRTLQFQIQLNTKLLYMSKKDYYDLLEVGRNASIDEIKKAYKKLALKYHPDRNPGNQEAEEKFKEVTAAYEVLSDSEKRASYDRYGHEGASGGFQGFSSSAGDFSDIFNDFFGGGFGGGASRSRAKRSTPGVSGADLRYDLEITLEDAFKGIQAPIHYVTNIKCDTCQGTGSEGAIKPVQCPTCQGSGRIRTQQGFFTIERTCTTCYGEGEIIQNKCKKCGGSGRRRDEVNISVSIPKGIEEGAKVRISGKGEAGTRGGKSGDLYVYVKIISHKIFARNKADLHCKVPIRMTLAVLGGEIDVQSIDGAKIKVKVPENTQTGTKLRCREKGMPYMNSHVRGDLYVEVIVETLNPKNLTKKQIELLKALEEEENASVQQQSEGFFSKWIMIDLGVGFADETMPGVELLIADVDFIAQRKKDLLGIIITHAHEDHCGAVPHLWEELQCPIYTTKFTVNFLKEKLKEFRLEGIVPVKEVDINGSTNLGPFTVEFINITHSIPEANSILISTEMGSALHTGDWKFDPKPVVGLTSNIERLKEIGDKGDLLAAICDSTNVLSKHHPESEGEIYNNIYNIIKRSKKLVAVSLFASNVARIETISQAAKALNRKVVLLGRSLWRIVKVAQDSGYLTDSPQFLEAKEAVNFPREELVLLCTGCQGEPLAATSRLANKSHQAFKMQQGDTMIFSSKIIPGNETRAHNMLNAFIEMGVEVVTEKTEHVHASGHPTREELKEMYSLIKPKMSIPVHGEYIHTHAHVKFAKECGVAKAIMIAPGDIINLENGEKVDSIDVDYFGIDGMLLRHPESSVIKMRKRMRDAGVIVVTAVVNKKNKLLTKPKVFVPGVFEVLEDAAIIQKIVKKVESLFSLQPTKKIKNKIESSILSILKEYLLKRPIIEIQIEQVIGTNLSNCGLFNVKRGAEAEFKSWKSDTVVTVSLSEISGSALELSFRLFDTFTKRELLTQSVVFPAKDWRKIGHLVSDVIHDRLIGEKGHFNTKITYIAEEKDSNYKSVRKIAVMNQDGSNIKYLTNGDRFVSTPRFSPSGKGIVYISYANGKSYIILKNLKDHTESIISAFEGVISAPRFSPDGKSLLISHSLGGETNILSLDLSSKRTKKITKGSAISTSPSFSPDQKYMVFSSDISGSQQLYVIDFTNKSKKPKRISFGSGRYATPVWSPKGDLIAFTKIQSGKFYIGVMKPDGKEERLLSEGHKIESPAWLPNGREIIFTRTESPSNSKLYLVDLVKKNQKMVSTPTNASLPDWSYS</sequence>
<dbReference type="Gene3D" id="2.60.260.20">
    <property type="entry name" value="Urease metallochaperone UreE, N-terminal domain"/>
    <property type="match status" value="2"/>
</dbReference>
<keyword evidence="10" id="KW-0143">Chaperone</keyword>
<dbReference type="InterPro" id="IPR001279">
    <property type="entry name" value="Metallo-B-lactamas"/>
</dbReference>
<dbReference type="GO" id="GO:0051082">
    <property type="term" value="F:unfolded protein binding"/>
    <property type="evidence" value="ECO:0007669"/>
    <property type="project" value="InterPro"/>
</dbReference>
<dbReference type="InterPro" id="IPR002939">
    <property type="entry name" value="DnaJ_C"/>
</dbReference>
<evidence type="ECO:0000256" key="10">
    <source>
        <dbReference type="ARBA" id="ARBA00023186"/>
    </source>
</evidence>
<dbReference type="GO" id="GO:0031072">
    <property type="term" value="F:heat shock protein binding"/>
    <property type="evidence" value="ECO:0007669"/>
    <property type="project" value="InterPro"/>
</dbReference>
<dbReference type="Pfam" id="PF17770">
    <property type="entry name" value="RNase_J_C"/>
    <property type="match status" value="1"/>
</dbReference>
<dbReference type="Gene3D" id="3.40.50.10070">
    <property type="entry name" value="TolB, N-terminal domain"/>
    <property type="match status" value="1"/>
</dbReference>
<keyword evidence="7 11" id="KW-0862">Zinc</keyword>
<dbReference type="Gene3D" id="3.60.15.10">
    <property type="entry name" value="Ribonuclease Z/Hydroxyacylglutathione hydrolase-like"/>
    <property type="match status" value="1"/>
</dbReference>
<feature type="zinc finger region" description="CR-type" evidence="11">
    <location>
        <begin position="205"/>
        <end position="283"/>
    </location>
</feature>
<evidence type="ECO:0000256" key="11">
    <source>
        <dbReference type="PROSITE-ProRule" id="PRU00546"/>
    </source>
</evidence>
<dbReference type="VEuPathDB" id="VectorBase:GAUT039604"/>
<dbReference type="GO" id="GO:0006457">
    <property type="term" value="P:protein folding"/>
    <property type="evidence" value="ECO:0007669"/>
    <property type="project" value="InterPro"/>
</dbReference>
<dbReference type="GO" id="GO:0004527">
    <property type="term" value="F:exonuclease activity"/>
    <property type="evidence" value="ECO:0007669"/>
    <property type="project" value="UniProtKB-KW"/>
</dbReference>
<evidence type="ECO:0000256" key="2">
    <source>
        <dbReference type="ARBA" id="ARBA00022722"/>
    </source>
</evidence>
<dbReference type="Gene3D" id="2.10.230.10">
    <property type="entry name" value="Heat shock protein DnaJ, cysteine-rich domain"/>
    <property type="match status" value="1"/>
</dbReference>
<keyword evidence="2" id="KW-0540">Nuclease</keyword>
<evidence type="ECO:0000259" key="12">
    <source>
        <dbReference type="PROSITE" id="PS50076"/>
    </source>
</evidence>
<dbReference type="Gene3D" id="1.10.287.110">
    <property type="entry name" value="DnaJ domain"/>
    <property type="match status" value="1"/>
</dbReference>
<dbReference type="PROSITE" id="PS00636">
    <property type="entry name" value="DNAJ_1"/>
    <property type="match status" value="1"/>
</dbReference>
<dbReference type="InterPro" id="IPR011108">
    <property type="entry name" value="RMMBL"/>
</dbReference>
<evidence type="ECO:0000256" key="9">
    <source>
        <dbReference type="ARBA" id="ARBA00022884"/>
    </source>
</evidence>
<dbReference type="FunFam" id="2.10.230.10:FF:000002">
    <property type="entry name" value="Molecular chaperone DnaJ"/>
    <property type="match status" value="1"/>
</dbReference>
<evidence type="ECO:0000259" key="13">
    <source>
        <dbReference type="PROSITE" id="PS51188"/>
    </source>
</evidence>
<dbReference type="Pfam" id="PF22505">
    <property type="entry name" value="RNase_J_b_CASP"/>
    <property type="match status" value="1"/>
</dbReference>
<comment type="subcellular location">
    <subcellularLocation>
        <location evidence="1">Periplasm</location>
    </subcellularLocation>
</comment>
<evidence type="ECO:0000313" key="15">
    <source>
        <dbReference type="Proteomes" id="UP000078200"/>
    </source>
</evidence>
<accession>A0A1A9VK13</accession>
<evidence type="ECO:0000256" key="5">
    <source>
        <dbReference type="ARBA" id="ARBA00022771"/>
    </source>
</evidence>
<reference evidence="14" key="1">
    <citation type="submission" date="2020-05" db="UniProtKB">
        <authorList>
            <consortium name="EnsemblMetazoa"/>
        </authorList>
    </citation>
    <scope>IDENTIFICATION</scope>
    <source>
        <strain evidence="14">TTRI</strain>
    </source>
</reference>
<dbReference type="SUPFAM" id="SSF49493">
    <property type="entry name" value="HSP40/DnaJ peptide-binding domain"/>
    <property type="match status" value="2"/>
</dbReference>
<dbReference type="Pfam" id="PF00226">
    <property type="entry name" value="DnaJ"/>
    <property type="match status" value="1"/>
</dbReference>
<dbReference type="InterPro" id="IPR011042">
    <property type="entry name" value="6-blade_b-propeller_TolB-like"/>
</dbReference>
<dbReference type="SMART" id="SM00271">
    <property type="entry name" value="DnaJ"/>
    <property type="match status" value="1"/>
</dbReference>
<dbReference type="CDD" id="cd06257">
    <property type="entry name" value="DnaJ"/>
    <property type="match status" value="1"/>
</dbReference>
<evidence type="ECO:0000256" key="4">
    <source>
        <dbReference type="ARBA" id="ARBA00022737"/>
    </source>
</evidence>
<keyword evidence="5 11" id="KW-0863">Zinc-finger</keyword>
<keyword evidence="9" id="KW-0694">RNA-binding</keyword>
<dbReference type="Proteomes" id="UP000078200">
    <property type="component" value="Unassembled WGS sequence"/>
</dbReference>
<evidence type="ECO:0000313" key="14">
    <source>
        <dbReference type="EnsemblMetazoa" id="GAUT039604-PA"/>
    </source>
</evidence>
<dbReference type="SUPFAM" id="SSF52964">
    <property type="entry name" value="TolB, N-terminal domain"/>
    <property type="match status" value="1"/>
</dbReference>
<dbReference type="GO" id="GO:0009408">
    <property type="term" value="P:response to heat"/>
    <property type="evidence" value="ECO:0007669"/>
    <property type="project" value="InterPro"/>
</dbReference>
<dbReference type="InterPro" id="IPR011659">
    <property type="entry name" value="WD40"/>
</dbReference>
<dbReference type="Pfam" id="PF00684">
    <property type="entry name" value="DnaJ_CXXCXGXG"/>
    <property type="match status" value="1"/>
</dbReference>